<comment type="caution">
    <text evidence="1">The sequence shown here is derived from an EMBL/GenBank/DDBJ whole genome shotgun (WGS) entry which is preliminary data.</text>
</comment>
<reference evidence="1 2" key="1">
    <citation type="journal article" date="2021" name="Nat. Commun.">
        <title>Genetic determinants of endophytism in the Arabidopsis root mycobiome.</title>
        <authorList>
            <person name="Mesny F."/>
            <person name="Miyauchi S."/>
            <person name="Thiergart T."/>
            <person name="Pickel B."/>
            <person name="Atanasova L."/>
            <person name="Karlsson M."/>
            <person name="Huettel B."/>
            <person name="Barry K.W."/>
            <person name="Haridas S."/>
            <person name="Chen C."/>
            <person name="Bauer D."/>
            <person name="Andreopoulos W."/>
            <person name="Pangilinan J."/>
            <person name="LaButti K."/>
            <person name="Riley R."/>
            <person name="Lipzen A."/>
            <person name="Clum A."/>
            <person name="Drula E."/>
            <person name="Henrissat B."/>
            <person name="Kohler A."/>
            <person name="Grigoriev I.V."/>
            <person name="Martin F.M."/>
            <person name="Hacquard S."/>
        </authorList>
    </citation>
    <scope>NUCLEOTIDE SEQUENCE [LARGE SCALE GENOMIC DNA]</scope>
    <source>
        <strain evidence="1 2">MPI-SDFR-AT-0080</strain>
    </source>
</reference>
<dbReference type="Proteomes" id="UP000774617">
    <property type="component" value="Unassembled WGS sequence"/>
</dbReference>
<gene>
    <name evidence="1" type="ORF">B0J12DRAFT_227544</name>
</gene>
<evidence type="ECO:0000313" key="2">
    <source>
        <dbReference type="Proteomes" id="UP000774617"/>
    </source>
</evidence>
<keyword evidence="2" id="KW-1185">Reference proteome</keyword>
<proteinExistence type="predicted"/>
<accession>A0ABQ8GPM2</accession>
<sequence length="152" mass="16419">MLIAPTAGQSSSLSRPFGQICAVCWFTLIAEQFGPVRGGEREATSKRTAVACDAPRFSPCLFVLVLARDYEAIGGASGIFGMRGRREFPRRFRFWRLGPSCYSGTRTCALPERPKLAATSNPALITLYICQDLDGEGVGNGLTSALSGRLDH</sequence>
<protein>
    <submittedName>
        <fullName evidence="1">Uncharacterized protein</fullName>
    </submittedName>
</protein>
<name>A0ABQ8GPM2_9PEZI</name>
<dbReference type="EMBL" id="JAGTJR010000003">
    <property type="protein sequence ID" value="KAH7062132.1"/>
    <property type="molecule type" value="Genomic_DNA"/>
</dbReference>
<organism evidence="1 2">
    <name type="scientific">Macrophomina phaseolina</name>
    <dbReference type="NCBI Taxonomy" id="35725"/>
    <lineage>
        <taxon>Eukaryota</taxon>
        <taxon>Fungi</taxon>
        <taxon>Dikarya</taxon>
        <taxon>Ascomycota</taxon>
        <taxon>Pezizomycotina</taxon>
        <taxon>Dothideomycetes</taxon>
        <taxon>Dothideomycetes incertae sedis</taxon>
        <taxon>Botryosphaeriales</taxon>
        <taxon>Botryosphaeriaceae</taxon>
        <taxon>Macrophomina</taxon>
    </lineage>
</organism>
<evidence type="ECO:0000313" key="1">
    <source>
        <dbReference type="EMBL" id="KAH7062132.1"/>
    </source>
</evidence>